<dbReference type="Pfam" id="PF17919">
    <property type="entry name" value="RT_RNaseH_2"/>
    <property type="match status" value="1"/>
</dbReference>
<protein>
    <recommendedName>
        <fullName evidence="2">Reverse transcriptase/retrotransposon-derived protein RNase H-like domain-containing protein</fullName>
    </recommendedName>
</protein>
<dbReference type="InterPro" id="IPR043128">
    <property type="entry name" value="Rev_trsase/Diguanyl_cyclase"/>
</dbReference>
<dbReference type="Gene3D" id="3.30.420.10">
    <property type="entry name" value="Ribonuclease H-like superfamily/Ribonuclease H"/>
    <property type="match status" value="1"/>
</dbReference>
<dbReference type="InterPro" id="IPR043502">
    <property type="entry name" value="DNA/RNA_pol_sf"/>
</dbReference>
<dbReference type="InterPro" id="IPR036397">
    <property type="entry name" value="RNaseH_sf"/>
</dbReference>
<dbReference type="AlphaFoldDB" id="A0A6L2KMI9"/>
<dbReference type="EMBL" id="BKCJ010002644">
    <property type="protein sequence ID" value="GEU49970.1"/>
    <property type="molecule type" value="Genomic_DNA"/>
</dbReference>
<gene>
    <name evidence="3" type="ORF">Tci_021948</name>
</gene>
<reference evidence="3" key="1">
    <citation type="journal article" date="2019" name="Sci. Rep.">
        <title>Draft genome of Tanacetum cinerariifolium, the natural source of mosquito coil.</title>
        <authorList>
            <person name="Yamashiro T."/>
            <person name="Shiraishi A."/>
            <person name="Satake H."/>
            <person name="Nakayama K."/>
        </authorList>
    </citation>
    <scope>NUCLEOTIDE SEQUENCE</scope>
</reference>
<evidence type="ECO:0000256" key="1">
    <source>
        <dbReference type="SAM" id="MobiDB-lite"/>
    </source>
</evidence>
<dbReference type="PANTHER" id="PTHR48475:SF2">
    <property type="entry name" value="RIBONUCLEASE H"/>
    <property type="match status" value="1"/>
</dbReference>
<dbReference type="InterPro" id="IPR012337">
    <property type="entry name" value="RNaseH-like_sf"/>
</dbReference>
<dbReference type="Gene3D" id="3.30.70.270">
    <property type="match status" value="1"/>
</dbReference>
<evidence type="ECO:0000259" key="2">
    <source>
        <dbReference type="Pfam" id="PF17919"/>
    </source>
</evidence>
<sequence>MGWVVCSNAIVESCDTVLIIVVTASRYICDVVSSHCREILEQCWCRLGDKEKNVSAHTRGSERKSYYNSCREAESCYQSSSSKEIEIASEKHRYKREYSRRTEAESESEGSAGGHWKSKPKKQKSNMEDDVSQPWVCEETNPFTPRIGYFDFPKTQMPSHIKTYDGSEDPEDHLKIFQAAAKTERYNDLKKVFLENYLQQKKCIKDLVEIHNIKQRNGESTKEFVRRGALHMQISGFMHEITNPELIKRLHEKIPQSMDEMMSVTATFLRGKMAASNRERKKNASKFCEFHGEVGHTTDECMHLKRQIDEMLKAGKLSHLIKELKQNNRKVQAKTAKKGETSRKDKPLAILVVQPWQRIARQRITQTFSSGSLISFLTLREEDRTKDLMIIEAEMGGHCVHRIYVDGGSSLEILADIVASKDRRRGTLNIHSDEFHGGKITLSLQRDYRKAGEEDEEKTAFITSQGIFYYSKMPLGLKNARATYQRLVDKDFQKQIGQNLEINMKLNPKKCAFGMREGTFLGYKVDADGLRVSLDKVKAVIDLPSPKCLKDVQKLNEKLAKEAFKEMKQSIAELPMLTAPKEKEELIIYLAAAKEAISAMLMTEREGKQVPIYFVSRALQGPEVNYTPMEKLILALVSAIKGQILVDFIVERPEDGTLDTPMEDREELSDPWILFIDGSSCVDGSEASLITMNPKGMEFTYALRFGLPGEVISDNGKQFSDNPFKDWSLGEGIKARLGEKNKNWVEEISHVLWAHRTIIKSSNEKTPFSLTYGTKAVIPAKIGMPTLRTAEVDEARSKARMEGYYNARFQNTSFRPGDLVYRNNEASHAEDGGKLGPKWEGTYEVTEALGKGAYKLKDRNGHTLPRTWNIRNLKKCYIHEM</sequence>
<comment type="caution">
    <text evidence="3">The sequence shown here is derived from an EMBL/GenBank/DDBJ whole genome shotgun (WGS) entry which is preliminary data.</text>
</comment>
<feature type="domain" description="Reverse transcriptase/retrotransposon-derived protein RNase H-like" evidence="2">
    <location>
        <begin position="560"/>
        <end position="641"/>
    </location>
</feature>
<dbReference type="Gene3D" id="3.10.10.10">
    <property type="entry name" value="HIV Type 1 Reverse Transcriptase, subunit A, domain 1"/>
    <property type="match status" value="1"/>
</dbReference>
<name>A0A6L2KMI9_TANCI</name>
<proteinExistence type="predicted"/>
<dbReference type="SUPFAM" id="SSF53098">
    <property type="entry name" value="Ribonuclease H-like"/>
    <property type="match status" value="1"/>
</dbReference>
<dbReference type="SUPFAM" id="SSF56672">
    <property type="entry name" value="DNA/RNA polymerases"/>
    <property type="match status" value="1"/>
</dbReference>
<accession>A0A6L2KMI9</accession>
<feature type="region of interest" description="Disordered" evidence="1">
    <location>
        <begin position="96"/>
        <end position="134"/>
    </location>
</feature>
<evidence type="ECO:0000313" key="3">
    <source>
        <dbReference type="EMBL" id="GEU49970.1"/>
    </source>
</evidence>
<dbReference type="GO" id="GO:0003676">
    <property type="term" value="F:nucleic acid binding"/>
    <property type="evidence" value="ECO:0007669"/>
    <property type="project" value="InterPro"/>
</dbReference>
<organism evidence="3">
    <name type="scientific">Tanacetum cinerariifolium</name>
    <name type="common">Dalmatian daisy</name>
    <name type="synonym">Chrysanthemum cinerariifolium</name>
    <dbReference type="NCBI Taxonomy" id="118510"/>
    <lineage>
        <taxon>Eukaryota</taxon>
        <taxon>Viridiplantae</taxon>
        <taxon>Streptophyta</taxon>
        <taxon>Embryophyta</taxon>
        <taxon>Tracheophyta</taxon>
        <taxon>Spermatophyta</taxon>
        <taxon>Magnoliopsida</taxon>
        <taxon>eudicotyledons</taxon>
        <taxon>Gunneridae</taxon>
        <taxon>Pentapetalae</taxon>
        <taxon>asterids</taxon>
        <taxon>campanulids</taxon>
        <taxon>Asterales</taxon>
        <taxon>Asteraceae</taxon>
        <taxon>Asteroideae</taxon>
        <taxon>Anthemideae</taxon>
        <taxon>Anthemidinae</taxon>
        <taxon>Tanacetum</taxon>
    </lineage>
</organism>
<dbReference type="InterPro" id="IPR041577">
    <property type="entry name" value="RT_RNaseH_2"/>
</dbReference>
<dbReference type="PANTHER" id="PTHR48475">
    <property type="entry name" value="RIBONUCLEASE H"/>
    <property type="match status" value="1"/>
</dbReference>